<dbReference type="Proteomes" id="UP000272560">
    <property type="component" value="Unassembled WGS sequence"/>
</dbReference>
<feature type="compositionally biased region" description="Polar residues" evidence="1">
    <location>
        <begin position="108"/>
        <end position="121"/>
    </location>
</feature>
<evidence type="ECO:0000256" key="1">
    <source>
        <dbReference type="SAM" id="MobiDB-lite"/>
    </source>
</evidence>
<feature type="compositionally biased region" description="Gly residues" evidence="1">
    <location>
        <begin position="133"/>
        <end position="144"/>
    </location>
</feature>
<name>A0A3A5M2T5_9MICC</name>
<gene>
    <name evidence="2" type="ORF">D6T63_15040</name>
</gene>
<accession>A0A3A5M2T5</accession>
<sequence length="144" mass="14345">MDPQLPPAAARALVRGTAGSARLRRSSSVALGVTALLSSALLTGCSPDGEVIDADYAKVCQDRTTQERAEDDRCSDRGVSSGLYGWYFLAMGSDSRSIPAVGSGLSGGTNSIPPGATSRSGVTPDGSSSVSRGGFGSSNGGTGG</sequence>
<reference evidence="2 3" key="1">
    <citation type="submission" date="2018-09" db="EMBL/GenBank/DDBJ databases">
        <title>Novel species of Arthrobacter.</title>
        <authorList>
            <person name="Liu Q."/>
            <person name="Xin Y.-H."/>
        </authorList>
    </citation>
    <scope>NUCLEOTIDE SEQUENCE [LARGE SCALE GENOMIC DNA]</scope>
    <source>
        <strain evidence="2 3">Hz2</strain>
    </source>
</reference>
<dbReference type="OrthoDB" id="4947754at2"/>
<dbReference type="EMBL" id="QZVT01000009">
    <property type="protein sequence ID" value="RJT77255.1"/>
    <property type="molecule type" value="Genomic_DNA"/>
</dbReference>
<protein>
    <submittedName>
        <fullName evidence="2">tRNA-dihydrouridine synthase</fullName>
    </submittedName>
</protein>
<evidence type="ECO:0000313" key="3">
    <source>
        <dbReference type="Proteomes" id="UP000272560"/>
    </source>
</evidence>
<dbReference type="RefSeq" id="WP_120149876.1">
    <property type="nucleotide sequence ID" value="NZ_QZVT01000009.1"/>
</dbReference>
<evidence type="ECO:0000313" key="2">
    <source>
        <dbReference type="EMBL" id="RJT77255.1"/>
    </source>
</evidence>
<feature type="region of interest" description="Disordered" evidence="1">
    <location>
        <begin position="99"/>
        <end position="144"/>
    </location>
</feature>
<proteinExistence type="predicted"/>
<organism evidence="2 3">
    <name type="scientific">Arthrobacter cheniae</name>
    <dbReference type="NCBI Taxonomy" id="1258888"/>
    <lineage>
        <taxon>Bacteria</taxon>
        <taxon>Bacillati</taxon>
        <taxon>Actinomycetota</taxon>
        <taxon>Actinomycetes</taxon>
        <taxon>Micrococcales</taxon>
        <taxon>Micrococcaceae</taxon>
        <taxon>Arthrobacter</taxon>
    </lineage>
</organism>
<keyword evidence="3" id="KW-1185">Reference proteome</keyword>
<dbReference type="AlphaFoldDB" id="A0A3A5M2T5"/>
<comment type="caution">
    <text evidence="2">The sequence shown here is derived from an EMBL/GenBank/DDBJ whole genome shotgun (WGS) entry which is preliminary data.</text>
</comment>